<dbReference type="Gene3D" id="3.40.50.720">
    <property type="entry name" value="NAD(P)-binding Rossmann-like Domain"/>
    <property type="match status" value="1"/>
</dbReference>
<accession>A0A2J7TIX3</accession>
<gene>
    <name evidence="2" type="ORF">CR492_06925</name>
</gene>
<proteinExistence type="predicted"/>
<dbReference type="OrthoDB" id="9804695at2"/>
<evidence type="ECO:0000313" key="3">
    <source>
        <dbReference type="Proteomes" id="UP000236286"/>
    </source>
</evidence>
<dbReference type="Pfam" id="PF13380">
    <property type="entry name" value="CoA_binding_2"/>
    <property type="match status" value="1"/>
</dbReference>
<comment type="caution">
    <text evidence="2">The sequence shown here is derived from an EMBL/GenBank/DDBJ whole genome shotgun (WGS) entry which is preliminary data.</text>
</comment>
<evidence type="ECO:0000259" key="1">
    <source>
        <dbReference type="SMART" id="SM00881"/>
    </source>
</evidence>
<reference evidence="2 3" key="1">
    <citation type="submission" date="2017-10" db="EMBL/GenBank/DDBJ databases">
        <title>Genome announcement of Methylocella silvestris TVC from permafrost.</title>
        <authorList>
            <person name="Wang J."/>
            <person name="Geng K."/>
            <person name="Ul-Haque F."/>
            <person name="Crombie A.T."/>
            <person name="Street L.E."/>
            <person name="Wookey P.A."/>
            <person name="Murrell J.C."/>
            <person name="Pratscher J."/>
        </authorList>
    </citation>
    <scope>NUCLEOTIDE SEQUENCE [LARGE SCALE GENOMIC DNA]</scope>
    <source>
        <strain evidence="2 3">TVC</strain>
    </source>
</reference>
<feature type="domain" description="CoA-binding" evidence="1">
    <location>
        <begin position="16"/>
        <end position="113"/>
    </location>
</feature>
<dbReference type="PANTHER" id="PTHR33303">
    <property type="entry name" value="CYTOPLASMIC PROTEIN-RELATED"/>
    <property type="match status" value="1"/>
</dbReference>
<name>A0A2J7TIX3_METSI</name>
<dbReference type="InterPro" id="IPR003781">
    <property type="entry name" value="CoA-bd"/>
</dbReference>
<dbReference type="PANTHER" id="PTHR33303:SF2">
    <property type="entry name" value="COA-BINDING DOMAIN-CONTAINING PROTEIN"/>
    <property type="match status" value="1"/>
</dbReference>
<protein>
    <submittedName>
        <fullName evidence="2">CoA-binding protein</fullName>
    </submittedName>
</protein>
<dbReference type="AlphaFoldDB" id="A0A2J7TIX3"/>
<dbReference type="EMBL" id="PDZR01000005">
    <property type="protein sequence ID" value="PNG26718.1"/>
    <property type="molecule type" value="Genomic_DNA"/>
</dbReference>
<dbReference type="SUPFAM" id="SSF51735">
    <property type="entry name" value="NAD(P)-binding Rossmann-fold domains"/>
    <property type="match status" value="1"/>
</dbReference>
<organism evidence="2 3">
    <name type="scientific">Methylocella silvestris</name>
    <dbReference type="NCBI Taxonomy" id="199596"/>
    <lineage>
        <taxon>Bacteria</taxon>
        <taxon>Pseudomonadati</taxon>
        <taxon>Pseudomonadota</taxon>
        <taxon>Alphaproteobacteria</taxon>
        <taxon>Hyphomicrobiales</taxon>
        <taxon>Beijerinckiaceae</taxon>
        <taxon>Methylocella</taxon>
    </lineage>
</organism>
<sequence>MTSNVPSLSGDEIRAILHKVKTIAVVGASANPDRPSYEVAAFLLSRGYEVTAVNPGLAGQTLLGAPVVASLKDLAAPVDMVDIFRNSAAAREVVTEILALNWRPSVIWMQLGVVNETAAALARAQGIMVIMNRCPKIDYIQLGLDQA</sequence>
<evidence type="ECO:0000313" key="2">
    <source>
        <dbReference type="EMBL" id="PNG26718.1"/>
    </source>
</evidence>
<dbReference type="RefSeq" id="WP_102843014.1">
    <property type="nucleotide sequence ID" value="NZ_PDZR01000005.1"/>
</dbReference>
<dbReference type="InterPro" id="IPR036291">
    <property type="entry name" value="NAD(P)-bd_dom_sf"/>
</dbReference>
<dbReference type="SMART" id="SM00881">
    <property type="entry name" value="CoA_binding"/>
    <property type="match status" value="1"/>
</dbReference>
<dbReference type="Proteomes" id="UP000236286">
    <property type="component" value="Unassembled WGS sequence"/>
</dbReference>